<dbReference type="OrthoDB" id="4739449at2"/>
<feature type="signal peptide" evidence="1">
    <location>
        <begin position="1"/>
        <end position="29"/>
    </location>
</feature>
<accession>A0A0H5RH81</accession>
<dbReference type="AlphaFoldDB" id="A0A0H5RH81"/>
<name>A0A0H5RH81_9MYCO</name>
<gene>
    <name evidence="2" type="ORF">BN2156_00168</name>
</gene>
<evidence type="ECO:0000313" key="2">
    <source>
        <dbReference type="EMBL" id="CRZ13338.1"/>
    </source>
</evidence>
<protein>
    <recommendedName>
        <fullName evidence="4">Secreted protein</fullName>
    </recommendedName>
</protein>
<keyword evidence="3" id="KW-1185">Reference proteome</keyword>
<evidence type="ECO:0000256" key="1">
    <source>
        <dbReference type="SAM" id="SignalP"/>
    </source>
</evidence>
<dbReference type="EMBL" id="CWKH01000001">
    <property type="protein sequence ID" value="CRZ13338.1"/>
    <property type="molecule type" value="Genomic_DNA"/>
</dbReference>
<evidence type="ECO:0008006" key="4">
    <source>
        <dbReference type="Google" id="ProtNLM"/>
    </source>
</evidence>
<organism evidence="2 3">
    <name type="scientific">Mycolicibacterium neworleansense</name>
    <dbReference type="NCBI Taxonomy" id="146018"/>
    <lineage>
        <taxon>Bacteria</taxon>
        <taxon>Bacillati</taxon>
        <taxon>Actinomycetota</taxon>
        <taxon>Actinomycetes</taxon>
        <taxon>Mycobacteriales</taxon>
        <taxon>Mycobacteriaceae</taxon>
        <taxon>Mycolicibacterium</taxon>
    </lineage>
</organism>
<sequence length="169" mass="18035" precursor="true">MSVSRVSAGAVAIAAAAAVSLSGASPAAAGEQWGINGTFATSSNGDWAKVNDRYENQPRVVSTWRISTQCVSPTECNGTVNSDAGWTAPIYTTNGLWYVKRVVPSWRFCADGTPIEGMQVYKIYPVGFDGHVDLASDEYAGEDVTTGPSGSCGRNQWPVVRMPFYMRPA</sequence>
<dbReference type="RefSeq" id="WP_090509224.1">
    <property type="nucleotide sequence ID" value="NZ_CWKH01000001.1"/>
</dbReference>
<evidence type="ECO:0000313" key="3">
    <source>
        <dbReference type="Proteomes" id="UP000199147"/>
    </source>
</evidence>
<proteinExistence type="predicted"/>
<feature type="chain" id="PRO_5005224005" description="Secreted protein" evidence="1">
    <location>
        <begin position="30"/>
        <end position="169"/>
    </location>
</feature>
<dbReference type="Proteomes" id="UP000199147">
    <property type="component" value="Unassembled WGS sequence"/>
</dbReference>
<keyword evidence="1" id="KW-0732">Signal</keyword>
<reference evidence="3" key="1">
    <citation type="submission" date="2015-07" db="EMBL/GenBank/DDBJ databases">
        <authorList>
            <person name="Urmite Genomes"/>
        </authorList>
    </citation>
    <scope>NUCLEOTIDE SEQUENCE [LARGE SCALE GENOMIC DNA]</scope>
    <source>
        <strain evidence="3">type strain: ATCC 49404</strain>
    </source>
</reference>